<dbReference type="InterPro" id="IPR050794">
    <property type="entry name" value="CPA2_transporter"/>
</dbReference>
<keyword evidence="15" id="KW-1185">Reference proteome</keyword>
<evidence type="ECO:0000256" key="10">
    <source>
        <dbReference type="SAM" id="Phobius"/>
    </source>
</evidence>
<dbReference type="GO" id="GO:0016020">
    <property type="term" value="C:membrane"/>
    <property type="evidence" value="ECO:0007669"/>
    <property type="project" value="UniProtKB-SubCell"/>
</dbReference>
<gene>
    <name evidence="14" type="ORF">O6P43_014114</name>
</gene>
<dbReference type="Pfam" id="PF00999">
    <property type="entry name" value="Na_H_Exchanger"/>
    <property type="match status" value="1"/>
</dbReference>
<dbReference type="GO" id="GO:0006813">
    <property type="term" value="P:potassium ion transport"/>
    <property type="evidence" value="ECO:0007669"/>
    <property type="project" value="UniProtKB-KW"/>
</dbReference>
<comment type="subcellular location">
    <subcellularLocation>
        <location evidence="1">Membrane</location>
        <topology evidence="1">Multi-pass membrane protein</topology>
    </subcellularLocation>
</comment>
<dbReference type="EMBL" id="JARAOO010000006">
    <property type="protein sequence ID" value="KAJ7964269.1"/>
    <property type="molecule type" value="Genomic_DNA"/>
</dbReference>
<dbReference type="InterPro" id="IPR006153">
    <property type="entry name" value="Cation/H_exchanger_TM"/>
</dbReference>
<dbReference type="Pfam" id="PF23259">
    <property type="entry name" value="CHX17_C"/>
    <property type="match status" value="1"/>
</dbReference>
<evidence type="ECO:0000256" key="3">
    <source>
        <dbReference type="ARBA" id="ARBA00022538"/>
    </source>
</evidence>
<feature type="domain" description="Cation/H(+) antiporter central" evidence="12">
    <location>
        <begin position="407"/>
        <end position="531"/>
    </location>
</feature>
<sequence>MGPSFFAQHKGYSEKLFSLQSRLILGTFAEFGIMMHSFKIGVQVNPHLLMKIGAKELVVGLTGYIVPLVVSLQAFRVIKYDTSIDSELEAGIAAVAMINALTSFVVTNSLLHDLNILNSDIGRMALSTSIVSDFCGWLMSFVVVNIGHALTVSNYRPLMEVAILLSYYCFLFLVVRPLVTWIADHTPQGKPMKESHFFAIIIVLLLVGLTSQCLGQPAFFSTFIFGLFLPDGPPLGAILAQKFDIIGSAVLVPIYCTITGFKVDIASLRAPMSATIELVIILGYIGKFTGTLLPSLYFEIPFWDALALAVIMCCKGIVDLSIIINTQVLSLLIFSMVIMTGLATPIVNYLYDPSKRYMAYIRKTIMNTDQEDLELRILVCVHNEENVYPIINLLEASNPTRDNPISIFVLQLIDLSGRAASVLLPNQKLKKSYSKGTCSEHIVNAFNQFEHHNQGYAMVQHFTSIAPYGSMHNDICTLALDQKTNIVIIPFHKQWTIGGNIDHSSPSIRTLNQNVLIKAPCSVGVLIDRGQMTGKRSVTKDDSNYHIAMLFAGGADDKEALAYGMRMAEHPKIRLTVIWFKALRPNRHSKSVVDIDVMDDVRAFTEDKENMTHRQEIVKDGAGTTQVIRSIEGIFDLIIVGRHHEPDSPITIGLTEWSVCPELGLIGDMLASSDFTFSVLVVQQQPFRCGLKDIQTKDF</sequence>
<dbReference type="GO" id="GO:0015297">
    <property type="term" value="F:antiporter activity"/>
    <property type="evidence" value="ECO:0007669"/>
    <property type="project" value="InterPro"/>
</dbReference>
<dbReference type="GO" id="GO:0006885">
    <property type="term" value="P:regulation of pH"/>
    <property type="evidence" value="ECO:0007669"/>
    <property type="project" value="TreeGrafter"/>
</dbReference>
<feature type="transmembrane region" description="Helical" evidence="10">
    <location>
        <begin position="196"/>
        <end position="229"/>
    </location>
</feature>
<keyword evidence="4 10" id="KW-0812">Transmembrane</keyword>
<dbReference type="Proteomes" id="UP001163823">
    <property type="component" value="Chromosome 6"/>
</dbReference>
<evidence type="ECO:0000313" key="15">
    <source>
        <dbReference type="Proteomes" id="UP001163823"/>
    </source>
</evidence>
<keyword evidence="3" id="KW-0633">Potassium transport</keyword>
<feature type="domain" description="Cation/H(+) antiporter C-terminal" evidence="13">
    <location>
        <begin position="547"/>
        <end position="684"/>
    </location>
</feature>
<evidence type="ECO:0000256" key="2">
    <source>
        <dbReference type="ARBA" id="ARBA00022448"/>
    </source>
</evidence>
<evidence type="ECO:0000256" key="9">
    <source>
        <dbReference type="ARBA" id="ARBA00038341"/>
    </source>
</evidence>
<dbReference type="InterPro" id="IPR057290">
    <property type="entry name" value="CHX17_C"/>
</dbReference>
<dbReference type="AlphaFoldDB" id="A0AAD7LTY9"/>
<feature type="transmembrane region" description="Helical" evidence="10">
    <location>
        <begin position="57"/>
        <end position="78"/>
    </location>
</feature>
<feature type="transmembrane region" description="Helical" evidence="10">
    <location>
        <begin position="90"/>
        <end position="111"/>
    </location>
</feature>
<proteinExistence type="inferred from homology"/>
<comment type="similarity">
    <text evidence="9">Belongs to the monovalent cation:proton antiporter 2 (CPA2) transporter (TC 2.A.37) family. CHX (TC 2.A.37.4) subfamily.</text>
</comment>
<feature type="transmembrane region" description="Helical" evidence="10">
    <location>
        <begin position="305"/>
        <end position="324"/>
    </location>
</feature>
<organism evidence="14 15">
    <name type="scientific">Quillaja saponaria</name>
    <name type="common">Soap bark tree</name>
    <dbReference type="NCBI Taxonomy" id="32244"/>
    <lineage>
        <taxon>Eukaryota</taxon>
        <taxon>Viridiplantae</taxon>
        <taxon>Streptophyta</taxon>
        <taxon>Embryophyta</taxon>
        <taxon>Tracheophyta</taxon>
        <taxon>Spermatophyta</taxon>
        <taxon>Magnoliopsida</taxon>
        <taxon>eudicotyledons</taxon>
        <taxon>Gunneridae</taxon>
        <taxon>Pentapetalae</taxon>
        <taxon>rosids</taxon>
        <taxon>fabids</taxon>
        <taxon>Fabales</taxon>
        <taxon>Quillajaceae</taxon>
        <taxon>Quillaja</taxon>
    </lineage>
</organism>
<dbReference type="Pfam" id="PF23256">
    <property type="entry name" value="CHX17_2nd"/>
    <property type="match status" value="1"/>
</dbReference>
<evidence type="ECO:0000259" key="13">
    <source>
        <dbReference type="Pfam" id="PF23259"/>
    </source>
</evidence>
<evidence type="ECO:0000256" key="6">
    <source>
        <dbReference type="ARBA" id="ARBA00022989"/>
    </source>
</evidence>
<evidence type="ECO:0000256" key="4">
    <source>
        <dbReference type="ARBA" id="ARBA00022692"/>
    </source>
</evidence>
<keyword evidence="6 10" id="KW-1133">Transmembrane helix</keyword>
<name>A0AAD7LTY9_QUISA</name>
<dbReference type="Gene3D" id="1.20.1530.20">
    <property type="match status" value="1"/>
</dbReference>
<reference evidence="14" key="1">
    <citation type="journal article" date="2023" name="Science">
        <title>Elucidation of the pathway for biosynthesis of saponin adjuvants from the soapbark tree.</title>
        <authorList>
            <person name="Reed J."/>
            <person name="Orme A."/>
            <person name="El-Demerdash A."/>
            <person name="Owen C."/>
            <person name="Martin L.B.B."/>
            <person name="Misra R.C."/>
            <person name="Kikuchi S."/>
            <person name="Rejzek M."/>
            <person name="Martin A.C."/>
            <person name="Harkess A."/>
            <person name="Leebens-Mack J."/>
            <person name="Louveau T."/>
            <person name="Stephenson M.J."/>
            <person name="Osbourn A."/>
        </authorList>
    </citation>
    <scope>NUCLEOTIDE SEQUENCE</scope>
    <source>
        <strain evidence="14">S10</strain>
    </source>
</reference>
<protein>
    <submittedName>
        <fullName evidence="14">Cation/H(+) antiporter like</fullName>
    </submittedName>
</protein>
<evidence type="ECO:0000259" key="12">
    <source>
        <dbReference type="Pfam" id="PF23256"/>
    </source>
</evidence>
<feature type="transmembrane region" description="Helical" evidence="10">
    <location>
        <begin position="331"/>
        <end position="351"/>
    </location>
</feature>
<dbReference type="GO" id="GO:1902600">
    <property type="term" value="P:proton transmembrane transport"/>
    <property type="evidence" value="ECO:0007669"/>
    <property type="project" value="InterPro"/>
</dbReference>
<evidence type="ECO:0000313" key="14">
    <source>
        <dbReference type="EMBL" id="KAJ7964269.1"/>
    </source>
</evidence>
<keyword evidence="7" id="KW-0406">Ion transport</keyword>
<dbReference type="PANTHER" id="PTHR32468">
    <property type="entry name" value="CATION/H + ANTIPORTER"/>
    <property type="match status" value="1"/>
</dbReference>
<dbReference type="InterPro" id="IPR057291">
    <property type="entry name" value="CHX17_2nd"/>
</dbReference>
<dbReference type="InterPro" id="IPR038770">
    <property type="entry name" value="Na+/solute_symporter_sf"/>
</dbReference>
<feature type="transmembrane region" description="Helical" evidence="10">
    <location>
        <begin position="123"/>
        <end position="146"/>
    </location>
</feature>
<evidence type="ECO:0000256" key="7">
    <source>
        <dbReference type="ARBA" id="ARBA00023065"/>
    </source>
</evidence>
<feature type="transmembrane region" description="Helical" evidence="10">
    <location>
        <begin position="235"/>
        <end position="256"/>
    </location>
</feature>
<evidence type="ECO:0000256" key="8">
    <source>
        <dbReference type="ARBA" id="ARBA00023136"/>
    </source>
</evidence>
<evidence type="ECO:0000256" key="5">
    <source>
        <dbReference type="ARBA" id="ARBA00022958"/>
    </source>
</evidence>
<dbReference type="KEGG" id="qsa:O6P43_014114"/>
<keyword evidence="2" id="KW-0813">Transport</keyword>
<evidence type="ECO:0000259" key="11">
    <source>
        <dbReference type="Pfam" id="PF00999"/>
    </source>
</evidence>
<keyword evidence="5" id="KW-0630">Potassium</keyword>
<comment type="caution">
    <text evidence="14">The sequence shown here is derived from an EMBL/GenBank/DDBJ whole genome shotgun (WGS) entry which is preliminary data.</text>
</comment>
<dbReference type="PANTHER" id="PTHR32468:SF175">
    <property type="entry name" value="CATION_H+ EXCHANGER 3"/>
    <property type="match status" value="1"/>
</dbReference>
<keyword evidence="8 10" id="KW-0472">Membrane</keyword>
<feature type="transmembrane region" description="Helical" evidence="10">
    <location>
        <begin position="158"/>
        <end position="175"/>
    </location>
</feature>
<evidence type="ECO:0000256" key="1">
    <source>
        <dbReference type="ARBA" id="ARBA00004141"/>
    </source>
</evidence>
<accession>A0AAD7LTY9</accession>
<feature type="domain" description="Cation/H+ exchanger transmembrane" evidence="11">
    <location>
        <begin position="11"/>
        <end position="324"/>
    </location>
</feature>
<dbReference type="GO" id="GO:0012505">
    <property type="term" value="C:endomembrane system"/>
    <property type="evidence" value="ECO:0007669"/>
    <property type="project" value="TreeGrafter"/>
</dbReference>